<evidence type="ECO:0000259" key="4">
    <source>
        <dbReference type="PROSITE" id="PS51272"/>
    </source>
</evidence>
<dbReference type="GO" id="GO:0016020">
    <property type="term" value="C:membrane"/>
    <property type="evidence" value="ECO:0007669"/>
    <property type="project" value="InterPro"/>
</dbReference>
<dbReference type="KEGG" id="cyn:Cyan7425_1069"/>
<organism evidence="5">
    <name type="scientific">Cyanothece sp. (strain PCC 7425 / ATCC 29141)</name>
    <dbReference type="NCBI Taxonomy" id="395961"/>
    <lineage>
        <taxon>Bacteria</taxon>
        <taxon>Bacillati</taxon>
        <taxon>Cyanobacteriota</taxon>
        <taxon>Cyanophyceae</taxon>
        <taxon>Gomontiellales</taxon>
        <taxon>Cyanothecaceae</taxon>
        <taxon>Cyanothece</taxon>
    </lineage>
</organism>
<dbReference type="InterPro" id="IPR051465">
    <property type="entry name" value="Cell_Envelope_Struct_Comp"/>
</dbReference>
<evidence type="ECO:0000256" key="2">
    <source>
        <dbReference type="SAM" id="Coils"/>
    </source>
</evidence>
<feature type="signal peptide" evidence="1">
    <location>
        <begin position="1"/>
        <end position="27"/>
    </location>
</feature>
<feature type="region of interest" description="Disordered" evidence="3">
    <location>
        <begin position="240"/>
        <end position="265"/>
    </location>
</feature>
<feature type="domain" description="SLH" evidence="4">
    <location>
        <begin position="110"/>
        <end position="174"/>
    </location>
</feature>
<evidence type="ECO:0000256" key="3">
    <source>
        <dbReference type="SAM" id="MobiDB-lite"/>
    </source>
</evidence>
<dbReference type="GO" id="GO:0008643">
    <property type="term" value="P:carbohydrate transport"/>
    <property type="evidence" value="ECO:0007669"/>
    <property type="project" value="InterPro"/>
</dbReference>
<dbReference type="PANTHER" id="PTHR43308">
    <property type="entry name" value="OUTER MEMBRANE PROTEIN ALPHA-RELATED"/>
    <property type="match status" value="1"/>
</dbReference>
<sequence length="658" mass="69196">MSNVLLKLLLASPALVSSGLVASGAIAAESLPSALEPTATSKELAQTVTPAPAELLAQAIQPQPAAPVHLTSNAQPQVFAQSRTAPSVDQLEADPLRPKQSTASMSQVTSVSQLSDVRPTDWAFQALQSLVEKYGCIAGYPDGTFRGNRAATRYELAAALNACLDVISDRFATKEDLAAVRKLQEEFAAELATLRGRVDGLEARTAKLEAQQFSTTTKLRGVAVFSFSDSLAGNLVFGSRPEGVPKTAEPPGGYPDGTRGGDPDDNPIVTYRVRLNLDTSFTGKDLLRTRLQAANVPNYNNSLGLAGGLGFSNSSRLGYEANSGGLFTLDKLFYRFPVFGKGTLQVDALRLEYNDNVFNFNPVFESSDRGALSRFGRFNPIYRISGEAGVTFNYPVIVQDKRNVLTLSAAYSGGLAGGPFSAGNPSNPGGVPGNPGGSGLWGGPYSALAQVEWAPLKDLRLGFTYVYSYGIDVSGGTGTTFASNPFGTLTSPGQLNFGSAGNAANNVGFQFTWRAIPKLTVSGWAGYSQVYGVQGVAGNSGQNLSADVINWGLTLGAPDLWRKGDLAGLIIGTPPTVISSNADQPFLTSAGGGTDVCPNVGGCKRVDQTLPFLVEGLYRFQVNPNISVTPGVIAVFNANGNDQNDPVVLGVIRTTFTF</sequence>
<feature type="coiled-coil region" evidence="2">
    <location>
        <begin position="184"/>
        <end position="211"/>
    </location>
</feature>
<dbReference type="Pfam" id="PF04966">
    <property type="entry name" value="OprB"/>
    <property type="match status" value="1"/>
</dbReference>
<dbReference type="AlphaFoldDB" id="B8HY16"/>
<keyword evidence="1" id="KW-0732">Signal</keyword>
<dbReference type="OrthoDB" id="580845at2"/>
<dbReference type="Pfam" id="PF00395">
    <property type="entry name" value="SLH"/>
    <property type="match status" value="1"/>
</dbReference>
<feature type="chain" id="PRO_5002871155" evidence="1">
    <location>
        <begin position="28"/>
        <end position="658"/>
    </location>
</feature>
<dbReference type="HOGENOM" id="CLU_018575_1_0_3"/>
<dbReference type="GO" id="GO:0015288">
    <property type="term" value="F:porin activity"/>
    <property type="evidence" value="ECO:0007669"/>
    <property type="project" value="InterPro"/>
</dbReference>
<dbReference type="PANTHER" id="PTHR43308:SF1">
    <property type="entry name" value="OUTER MEMBRANE PROTEIN ALPHA"/>
    <property type="match status" value="1"/>
</dbReference>
<feature type="region of interest" description="Disordered" evidence="3">
    <location>
        <begin position="81"/>
        <end position="105"/>
    </location>
</feature>
<keyword evidence="2" id="KW-0175">Coiled coil</keyword>
<dbReference type="EMBL" id="CP001344">
    <property type="protein sequence ID" value="ACL43455.1"/>
    <property type="molecule type" value="Genomic_DNA"/>
</dbReference>
<gene>
    <name evidence="5" type="ordered locus">Cyan7425_1069</name>
</gene>
<dbReference type="STRING" id="395961.Cyan7425_1069"/>
<accession>B8HY16</accession>
<dbReference type="InterPro" id="IPR047684">
    <property type="entry name" value="Por_som-like"/>
</dbReference>
<dbReference type="InterPro" id="IPR007049">
    <property type="entry name" value="Carb-sel_porin_OprB"/>
</dbReference>
<dbReference type="NCBIfam" id="NF033921">
    <property type="entry name" value="por_somb"/>
    <property type="match status" value="1"/>
</dbReference>
<protein>
    <submittedName>
        <fullName evidence="5">Carbohydrate-selective porin OprB</fullName>
    </submittedName>
</protein>
<name>B8HY16_CYAP4</name>
<reference evidence="5" key="1">
    <citation type="submission" date="2009-01" db="EMBL/GenBank/DDBJ databases">
        <title>Complete sequence of chromosome Cyanothece sp. PCC 7425.</title>
        <authorList>
            <consortium name="US DOE Joint Genome Institute"/>
            <person name="Lucas S."/>
            <person name="Copeland A."/>
            <person name="Lapidus A."/>
            <person name="Glavina del Rio T."/>
            <person name="Dalin E."/>
            <person name="Tice H."/>
            <person name="Bruce D."/>
            <person name="Goodwin L."/>
            <person name="Pitluck S."/>
            <person name="Sims D."/>
            <person name="Meineke L."/>
            <person name="Brettin T."/>
            <person name="Detter J.C."/>
            <person name="Han C."/>
            <person name="Larimer F."/>
            <person name="Land M."/>
            <person name="Hauser L."/>
            <person name="Kyrpides N."/>
            <person name="Ovchinnikova G."/>
            <person name="Liberton M."/>
            <person name="Stoeckel J."/>
            <person name="Banerjee A."/>
            <person name="Singh A."/>
            <person name="Page L."/>
            <person name="Sato H."/>
            <person name="Zhao L."/>
            <person name="Sherman L."/>
            <person name="Pakrasi H."/>
            <person name="Richardson P."/>
        </authorList>
    </citation>
    <scope>NUCLEOTIDE SEQUENCE</scope>
    <source>
        <strain evidence="5">PCC 7425</strain>
    </source>
</reference>
<comment type="similarity">
    <text evidence="1">Belongs to the OprB family.</text>
</comment>
<evidence type="ECO:0000256" key="1">
    <source>
        <dbReference type="RuleBase" id="RU363072"/>
    </source>
</evidence>
<dbReference type="InterPro" id="IPR001119">
    <property type="entry name" value="SLH_dom"/>
</dbReference>
<evidence type="ECO:0000313" key="5">
    <source>
        <dbReference type="EMBL" id="ACL43455.1"/>
    </source>
</evidence>
<dbReference type="PROSITE" id="PS51272">
    <property type="entry name" value="SLH"/>
    <property type="match status" value="1"/>
</dbReference>
<proteinExistence type="inferred from homology"/>
<dbReference type="eggNOG" id="COG3659">
    <property type="taxonomic scope" value="Bacteria"/>
</dbReference>